<reference evidence="8 9" key="1">
    <citation type="journal article" date="2022" name="Nat. Genet.">
        <title>Improved pea reference genome and pan-genome highlight genomic features and evolutionary characteristics.</title>
        <authorList>
            <person name="Yang T."/>
            <person name="Liu R."/>
            <person name="Luo Y."/>
            <person name="Hu S."/>
            <person name="Wang D."/>
            <person name="Wang C."/>
            <person name="Pandey M.K."/>
            <person name="Ge S."/>
            <person name="Xu Q."/>
            <person name="Li N."/>
            <person name="Li G."/>
            <person name="Huang Y."/>
            <person name="Saxena R.K."/>
            <person name="Ji Y."/>
            <person name="Li M."/>
            <person name="Yan X."/>
            <person name="He Y."/>
            <person name="Liu Y."/>
            <person name="Wang X."/>
            <person name="Xiang C."/>
            <person name="Varshney R.K."/>
            <person name="Ding H."/>
            <person name="Gao S."/>
            <person name="Zong X."/>
        </authorList>
    </citation>
    <scope>NUCLEOTIDE SEQUENCE [LARGE SCALE GENOMIC DNA]</scope>
    <source>
        <strain evidence="8 9">cv. Zhongwan 6</strain>
    </source>
</reference>
<dbReference type="InterPro" id="IPR003657">
    <property type="entry name" value="WRKY_dom"/>
</dbReference>
<keyword evidence="6" id="KW-1133">Transmembrane helix</keyword>
<dbReference type="Gramene" id="Psat5g064800.2">
    <property type="protein sequence ID" value="Psat5g064800.2.cds"/>
    <property type="gene ID" value="Psat5g064800"/>
</dbReference>
<feature type="domain" description="WRKY" evidence="7">
    <location>
        <begin position="147"/>
        <end position="212"/>
    </location>
</feature>
<feature type="transmembrane region" description="Helical" evidence="6">
    <location>
        <begin position="97"/>
        <end position="120"/>
    </location>
</feature>
<dbReference type="Gene3D" id="2.20.25.80">
    <property type="entry name" value="WRKY domain"/>
    <property type="match status" value="1"/>
</dbReference>
<keyword evidence="9" id="KW-1185">Reference proteome</keyword>
<keyword evidence="4" id="KW-0804">Transcription</keyword>
<dbReference type="Proteomes" id="UP001058974">
    <property type="component" value="Chromosome 5"/>
</dbReference>
<keyword evidence="2" id="KW-0805">Transcription regulation</keyword>
<dbReference type="PANTHER" id="PTHR31221">
    <property type="entry name" value="WRKY TRANSCRIPTION FACTOR PROTEIN 1-RELATED"/>
    <property type="match status" value="1"/>
</dbReference>
<evidence type="ECO:0000259" key="7">
    <source>
        <dbReference type="PROSITE" id="PS50811"/>
    </source>
</evidence>
<dbReference type="GO" id="GO:0043565">
    <property type="term" value="F:sequence-specific DNA binding"/>
    <property type="evidence" value="ECO:0007669"/>
    <property type="project" value="InterPro"/>
</dbReference>
<evidence type="ECO:0000256" key="6">
    <source>
        <dbReference type="SAM" id="Phobius"/>
    </source>
</evidence>
<dbReference type="AlphaFoldDB" id="A0A9D4WP09"/>
<evidence type="ECO:0000313" key="8">
    <source>
        <dbReference type="EMBL" id="KAI5405169.1"/>
    </source>
</evidence>
<keyword evidence="3" id="KW-0238">DNA-binding</keyword>
<dbReference type="Pfam" id="PF03106">
    <property type="entry name" value="WRKY"/>
    <property type="match status" value="1"/>
</dbReference>
<dbReference type="FunFam" id="2.20.25.80:FF:000003">
    <property type="entry name" value="WRKY transcription factor 57"/>
    <property type="match status" value="1"/>
</dbReference>
<dbReference type="EMBL" id="JAMSHJ010000005">
    <property type="protein sequence ID" value="KAI5405169.1"/>
    <property type="molecule type" value="Genomic_DNA"/>
</dbReference>
<sequence>MDVYFQNPNPFSGVDNIPPPLSSDFINVSDYLVLDDDVVANPNSNWSLSSETPESSDKAGSINDINVINQGFSDEIETSINNNSNNNMNMQVHAFHISIYFLADIQIYVVILIYILWTLLFDRKRKSRGMNETTVEVTPRVTFRTRSQFEIMDDGYKWRKYGKKFVKNNSNPRNYYKCSCEGCGVKKRVERDREDTRYVLTSYDGVHNHESPCTLSYYAPPTMSLVYSNEWQLQQQASANSSSSNYSTNTN</sequence>
<keyword evidence="5" id="KW-0539">Nucleus</keyword>
<dbReference type="SMART" id="SM00774">
    <property type="entry name" value="WRKY"/>
    <property type="match status" value="1"/>
</dbReference>
<organism evidence="8 9">
    <name type="scientific">Pisum sativum</name>
    <name type="common">Garden pea</name>
    <name type="synonym">Lathyrus oleraceus</name>
    <dbReference type="NCBI Taxonomy" id="3888"/>
    <lineage>
        <taxon>Eukaryota</taxon>
        <taxon>Viridiplantae</taxon>
        <taxon>Streptophyta</taxon>
        <taxon>Embryophyta</taxon>
        <taxon>Tracheophyta</taxon>
        <taxon>Spermatophyta</taxon>
        <taxon>Magnoliopsida</taxon>
        <taxon>eudicotyledons</taxon>
        <taxon>Gunneridae</taxon>
        <taxon>Pentapetalae</taxon>
        <taxon>rosids</taxon>
        <taxon>fabids</taxon>
        <taxon>Fabales</taxon>
        <taxon>Fabaceae</taxon>
        <taxon>Papilionoideae</taxon>
        <taxon>50 kb inversion clade</taxon>
        <taxon>NPAAA clade</taxon>
        <taxon>Hologalegina</taxon>
        <taxon>IRL clade</taxon>
        <taxon>Fabeae</taxon>
        <taxon>Lathyrus</taxon>
    </lineage>
</organism>
<dbReference type="InterPro" id="IPR044810">
    <property type="entry name" value="WRKY_plant"/>
</dbReference>
<proteinExistence type="predicted"/>
<evidence type="ECO:0000256" key="4">
    <source>
        <dbReference type="ARBA" id="ARBA00023163"/>
    </source>
</evidence>
<dbReference type="PANTHER" id="PTHR31221:SF377">
    <property type="entry name" value="WRKY TRANSCRIPTION FACTOR 51-RELATED"/>
    <property type="match status" value="1"/>
</dbReference>
<evidence type="ECO:0000256" key="1">
    <source>
        <dbReference type="ARBA" id="ARBA00004123"/>
    </source>
</evidence>
<dbReference type="PROSITE" id="PS50811">
    <property type="entry name" value="WRKY"/>
    <property type="match status" value="1"/>
</dbReference>
<evidence type="ECO:0000256" key="5">
    <source>
        <dbReference type="ARBA" id="ARBA00023242"/>
    </source>
</evidence>
<gene>
    <name evidence="8" type="ORF">KIW84_052085</name>
</gene>
<comment type="caution">
    <text evidence="8">The sequence shown here is derived from an EMBL/GenBank/DDBJ whole genome shotgun (WGS) entry which is preliminary data.</text>
</comment>
<evidence type="ECO:0000313" key="9">
    <source>
        <dbReference type="Proteomes" id="UP001058974"/>
    </source>
</evidence>
<evidence type="ECO:0000256" key="2">
    <source>
        <dbReference type="ARBA" id="ARBA00023015"/>
    </source>
</evidence>
<accession>A0A9D4WP09</accession>
<dbReference type="InterPro" id="IPR036576">
    <property type="entry name" value="WRKY_dom_sf"/>
</dbReference>
<dbReference type="SUPFAM" id="SSF118290">
    <property type="entry name" value="WRKY DNA-binding domain"/>
    <property type="match status" value="1"/>
</dbReference>
<dbReference type="Gramene" id="Psat05G0208500-T1">
    <property type="protein sequence ID" value="KAI5405169.1"/>
    <property type="gene ID" value="KIW84_052085"/>
</dbReference>
<evidence type="ECO:0000256" key="3">
    <source>
        <dbReference type="ARBA" id="ARBA00023125"/>
    </source>
</evidence>
<protein>
    <recommendedName>
        <fullName evidence="7">WRKY domain-containing protein</fullName>
    </recommendedName>
</protein>
<name>A0A9D4WP09_PEA</name>
<keyword evidence="6" id="KW-0472">Membrane</keyword>
<comment type="subcellular location">
    <subcellularLocation>
        <location evidence="1">Nucleus</location>
    </subcellularLocation>
</comment>
<keyword evidence="6" id="KW-0812">Transmembrane</keyword>
<dbReference type="GO" id="GO:0005634">
    <property type="term" value="C:nucleus"/>
    <property type="evidence" value="ECO:0007669"/>
    <property type="project" value="UniProtKB-SubCell"/>
</dbReference>
<dbReference type="GO" id="GO:0003700">
    <property type="term" value="F:DNA-binding transcription factor activity"/>
    <property type="evidence" value="ECO:0007669"/>
    <property type="project" value="InterPro"/>
</dbReference>